<evidence type="ECO:0000313" key="2">
    <source>
        <dbReference type="EMBL" id="RSH80417.1"/>
    </source>
</evidence>
<dbReference type="GeneID" id="39593538"/>
<dbReference type="AlphaFoldDB" id="A0A427XNX3"/>
<accession>A0A427XNX3</accession>
<evidence type="ECO:0000256" key="1">
    <source>
        <dbReference type="SAM" id="MobiDB-lite"/>
    </source>
</evidence>
<keyword evidence="3" id="KW-1185">Reference proteome</keyword>
<dbReference type="RefSeq" id="XP_028475364.1">
    <property type="nucleotide sequence ID" value="XM_028624292.1"/>
</dbReference>
<feature type="region of interest" description="Disordered" evidence="1">
    <location>
        <begin position="1"/>
        <end position="83"/>
    </location>
</feature>
<protein>
    <submittedName>
        <fullName evidence="2">Uncharacterized protein</fullName>
    </submittedName>
</protein>
<organism evidence="2 3">
    <name type="scientific">Apiotrichum porosum</name>
    <dbReference type="NCBI Taxonomy" id="105984"/>
    <lineage>
        <taxon>Eukaryota</taxon>
        <taxon>Fungi</taxon>
        <taxon>Dikarya</taxon>
        <taxon>Basidiomycota</taxon>
        <taxon>Agaricomycotina</taxon>
        <taxon>Tremellomycetes</taxon>
        <taxon>Trichosporonales</taxon>
        <taxon>Trichosporonaceae</taxon>
        <taxon>Apiotrichum</taxon>
    </lineage>
</organism>
<comment type="caution">
    <text evidence="2">The sequence shown here is derived from an EMBL/GenBank/DDBJ whole genome shotgun (WGS) entry which is preliminary data.</text>
</comment>
<evidence type="ECO:0000313" key="3">
    <source>
        <dbReference type="Proteomes" id="UP000279236"/>
    </source>
</evidence>
<feature type="compositionally biased region" description="Low complexity" evidence="1">
    <location>
        <begin position="29"/>
        <end position="51"/>
    </location>
</feature>
<name>A0A427XNX3_9TREE</name>
<dbReference type="Proteomes" id="UP000279236">
    <property type="component" value="Unassembled WGS sequence"/>
</dbReference>
<proteinExistence type="predicted"/>
<gene>
    <name evidence="2" type="ORF">EHS24_008995</name>
</gene>
<reference evidence="2 3" key="1">
    <citation type="submission" date="2018-11" db="EMBL/GenBank/DDBJ databases">
        <title>Genome sequence of Apiotrichum porosum DSM 27194.</title>
        <authorList>
            <person name="Aliyu H."/>
            <person name="Gorte O."/>
            <person name="Ochsenreither K."/>
        </authorList>
    </citation>
    <scope>NUCLEOTIDE SEQUENCE [LARGE SCALE GENOMIC DNA]</scope>
    <source>
        <strain evidence="2 3">DSM 27194</strain>
    </source>
</reference>
<feature type="compositionally biased region" description="Basic and acidic residues" evidence="1">
    <location>
        <begin position="73"/>
        <end position="83"/>
    </location>
</feature>
<dbReference type="EMBL" id="RSCE01000008">
    <property type="protein sequence ID" value="RSH80417.1"/>
    <property type="molecule type" value="Genomic_DNA"/>
</dbReference>
<sequence length="150" mass="16638">MHHTHPDLHLPPSYPGLVTPHATPTASRGSDASAHSTASSLAAALAATDAYAPPPPPTGPGGLDGFETLPEYTPKDAELERRESITRTRWAEREAAIAAMWAEEARERRERAQRRASQPMNALERWNRWSAKFYMPILHRWPAPAPGQHH</sequence>